<dbReference type="PROSITE" id="PS51194">
    <property type="entry name" value="HELICASE_CTER"/>
    <property type="match status" value="1"/>
</dbReference>
<gene>
    <name evidence="11" type="ORF">BAE44_0021912</name>
</gene>
<evidence type="ECO:0000259" key="9">
    <source>
        <dbReference type="PROSITE" id="PS51192"/>
    </source>
</evidence>
<comment type="catalytic activity">
    <reaction evidence="7">
        <text>ATP + H2O = ADP + phosphate + H(+)</text>
        <dbReference type="Rhea" id="RHEA:13065"/>
        <dbReference type="ChEBI" id="CHEBI:15377"/>
        <dbReference type="ChEBI" id="CHEBI:15378"/>
        <dbReference type="ChEBI" id="CHEBI:30616"/>
        <dbReference type="ChEBI" id="CHEBI:43474"/>
        <dbReference type="ChEBI" id="CHEBI:456216"/>
        <dbReference type="EC" id="3.6.4.13"/>
    </reaction>
</comment>
<comment type="similarity">
    <text evidence="1">Belongs to the DEAD box helicase family. DEAH subfamily.</text>
</comment>
<feature type="compositionally biased region" description="Basic and acidic residues" evidence="8">
    <location>
        <begin position="939"/>
        <end position="952"/>
    </location>
</feature>
<feature type="region of interest" description="Disordered" evidence="8">
    <location>
        <begin position="661"/>
        <end position="681"/>
    </location>
</feature>
<organism evidence="11 12">
    <name type="scientific">Dichanthelium oligosanthes</name>
    <dbReference type="NCBI Taxonomy" id="888268"/>
    <lineage>
        <taxon>Eukaryota</taxon>
        <taxon>Viridiplantae</taxon>
        <taxon>Streptophyta</taxon>
        <taxon>Embryophyta</taxon>
        <taxon>Tracheophyta</taxon>
        <taxon>Spermatophyta</taxon>
        <taxon>Magnoliopsida</taxon>
        <taxon>Liliopsida</taxon>
        <taxon>Poales</taxon>
        <taxon>Poaceae</taxon>
        <taxon>PACMAD clade</taxon>
        <taxon>Panicoideae</taxon>
        <taxon>Panicodae</taxon>
        <taxon>Paniceae</taxon>
        <taxon>Dichantheliinae</taxon>
        <taxon>Dichanthelium</taxon>
    </lineage>
</organism>
<evidence type="ECO:0000256" key="7">
    <source>
        <dbReference type="ARBA" id="ARBA00047984"/>
    </source>
</evidence>
<dbReference type="InterPro" id="IPR027417">
    <property type="entry name" value="P-loop_NTPase"/>
</dbReference>
<dbReference type="Pfam" id="PF04408">
    <property type="entry name" value="WHD_HA2"/>
    <property type="match status" value="1"/>
</dbReference>
<dbReference type="PANTHER" id="PTHR18934:SF99">
    <property type="entry name" value="ATP-DEPENDENT RNA HELICASE DHX37-RELATED"/>
    <property type="match status" value="1"/>
</dbReference>
<dbReference type="InterPro" id="IPR001650">
    <property type="entry name" value="Helicase_C-like"/>
</dbReference>
<name>A0A1E5UW19_9POAL</name>
<feature type="domain" description="Helicase C-terminal" evidence="10">
    <location>
        <begin position="664"/>
        <end position="829"/>
    </location>
</feature>
<dbReference type="CDD" id="cd17982">
    <property type="entry name" value="DEXHc_DHX37"/>
    <property type="match status" value="1"/>
</dbReference>
<evidence type="ECO:0000313" key="12">
    <source>
        <dbReference type="Proteomes" id="UP000095767"/>
    </source>
</evidence>
<keyword evidence="4" id="KW-0378">Hydrolase</keyword>
<dbReference type="PROSITE" id="PS00690">
    <property type="entry name" value="DEAH_ATP_HELICASE"/>
    <property type="match status" value="1"/>
</dbReference>
<dbReference type="SMART" id="SM00490">
    <property type="entry name" value="HELICc"/>
    <property type="match status" value="1"/>
</dbReference>
<keyword evidence="6" id="KW-0067">ATP-binding</keyword>
<evidence type="ECO:0000256" key="6">
    <source>
        <dbReference type="ARBA" id="ARBA00022840"/>
    </source>
</evidence>
<evidence type="ECO:0000256" key="8">
    <source>
        <dbReference type="SAM" id="MobiDB-lite"/>
    </source>
</evidence>
<feature type="compositionally biased region" description="Basic and acidic residues" evidence="8">
    <location>
        <begin position="24"/>
        <end position="38"/>
    </location>
</feature>
<dbReference type="Gene3D" id="1.20.120.1080">
    <property type="match status" value="1"/>
</dbReference>
<dbReference type="EMBL" id="LWDX02061187">
    <property type="protein sequence ID" value="OEL17067.1"/>
    <property type="molecule type" value="Genomic_DNA"/>
</dbReference>
<keyword evidence="5 11" id="KW-0347">Helicase</keyword>
<dbReference type="SUPFAM" id="SSF52540">
    <property type="entry name" value="P-loop containing nucleoside triphosphate hydrolases"/>
    <property type="match status" value="1"/>
</dbReference>
<accession>A0A1E5UW19</accession>
<protein>
    <recommendedName>
        <fullName evidence="2">RNA helicase</fullName>
        <ecNumber evidence="2">3.6.4.13</ecNumber>
    </recommendedName>
</protein>
<dbReference type="InterPro" id="IPR011709">
    <property type="entry name" value="DEAD-box_helicase_OB_fold"/>
</dbReference>
<feature type="non-terminal residue" evidence="11">
    <location>
        <position position="1"/>
    </location>
</feature>
<evidence type="ECO:0000256" key="4">
    <source>
        <dbReference type="ARBA" id="ARBA00022801"/>
    </source>
</evidence>
<dbReference type="GO" id="GO:0005730">
    <property type="term" value="C:nucleolus"/>
    <property type="evidence" value="ECO:0007669"/>
    <property type="project" value="TreeGrafter"/>
</dbReference>
<dbReference type="PROSITE" id="PS51192">
    <property type="entry name" value="HELICASE_ATP_BIND_1"/>
    <property type="match status" value="1"/>
</dbReference>
<dbReference type="Pfam" id="PF07717">
    <property type="entry name" value="OB_NTP_bind"/>
    <property type="match status" value="1"/>
</dbReference>
<dbReference type="STRING" id="888268.A0A1E5UW19"/>
<feature type="compositionally biased region" description="Acidic residues" evidence="8">
    <location>
        <begin position="606"/>
        <end position="630"/>
    </location>
</feature>
<dbReference type="Gene3D" id="3.40.50.300">
    <property type="entry name" value="P-loop containing nucleotide triphosphate hydrolases"/>
    <property type="match status" value="3"/>
</dbReference>
<dbReference type="Proteomes" id="UP000095767">
    <property type="component" value="Unassembled WGS sequence"/>
</dbReference>
<dbReference type="InterPro" id="IPR014001">
    <property type="entry name" value="Helicase_ATP-bd"/>
</dbReference>
<dbReference type="InterPro" id="IPR007502">
    <property type="entry name" value="Helicase-assoc_dom"/>
</dbReference>
<dbReference type="Pfam" id="PF00270">
    <property type="entry name" value="DEAD"/>
    <property type="match status" value="1"/>
</dbReference>
<dbReference type="PANTHER" id="PTHR18934">
    <property type="entry name" value="ATP-DEPENDENT RNA HELICASE"/>
    <property type="match status" value="1"/>
</dbReference>
<evidence type="ECO:0000256" key="1">
    <source>
        <dbReference type="ARBA" id="ARBA00008792"/>
    </source>
</evidence>
<dbReference type="CDD" id="cd18791">
    <property type="entry name" value="SF2_C_RHA"/>
    <property type="match status" value="1"/>
</dbReference>
<proteinExistence type="inferred from homology"/>
<dbReference type="SMART" id="SM00487">
    <property type="entry name" value="DEXDc"/>
    <property type="match status" value="1"/>
</dbReference>
<dbReference type="FunFam" id="1.20.120.1080:FF:000021">
    <property type="entry name" value="ATP-dependent RNA helicase DEAH13"/>
    <property type="match status" value="1"/>
</dbReference>
<dbReference type="GO" id="GO:0003723">
    <property type="term" value="F:RNA binding"/>
    <property type="evidence" value="ECO:0007669"/>
    <property type="project" value="TreeGrafter"/>
</dbReference>
<dbReference type="InterPro" id="IPR048333">
    <property type="entry name" value="HA2_WH"/>
</dbReference>
<evidence type="ECO:0000256" key="5">
    <source>
        <dbReference type="ARBA" id="ARBA00022806"/>
    </source>
</evidence>
<dbReference type="Pfam" id="PF23362">
    <property type="entry name" value="DHX37_C"/>
    <property type="match status" value="1"/>
</dbReference>
<feature type="region of interest" description="Disordered" evidence="8">
    <location>
        <begin position="936"/>
        <end position="968"/>
    </location>
</feature>
<dbReference type="Pfam" id="PF21010">
    <property type="entry name" value="HA2_C"/>
    <property type="match status" value="1"/>
</dbReference>
<dbReference type="GO" id="GO:0016787">
    <property type="term" value="F:hydrolase activity"/>
    <property type="evidence" value="ECO:0007669"/>
    <property type="project" value="UniProtKB-KW"/>
</dbReference>
<dbReference type="GO" id="GO:0000462">
    <property type="term" value="P:maturation of SSU-rRNA from tricistronic rRNA transcript (SSU-rRNA, 5.8S rRNA, LSU-rRNA)"/>
    <property type="evidence" value="ECO:0007669"/>
    <property type="project" value="TreeGrafter"/>
</dbReference>
<dbReference type="GO" id="GO:0005524">
    <property type="term" value="F:ATP binding"/>
    <property type="evidence" value="ECO:0007669"/>
    <property type="project" value="UniProtKB-KW"/>
</dbReference>
<comment type="caution">
    <text evidence="11">The sequence shown here is derived from an EMBL/GenBank/DDBJ whole genome shotgun (WGS) entry which is preliminary data.</text>
</comment>
<feature type="region of interest" description="Disordered" evidence="8">
    <location>
        <begin position="16"/>
        <end position="42"/>
    </location>
</feature>
<dbReference type="GO" id="GO:0003724">
    <property type="term" value="F:RNA helicase activity"/>
    <property type="evidence" value="ECO:0007669"/>
    <property type="project" value="UniProtKB-EC"/>
</dbReference>
<evidence type="ECO:0000256" key="2">
    <source>
        <dbReference type="ARBA" id="ARBA00012552"/>
    </source>
</evidence>
<keyword evidence="3" id="KW-0547">Nucleotide-binding</keyword>
<evidence type="ECO:0000259" key="10">
    <source>
        <dbReference type="PROSITE" id="PS51194"/>
    </source>
</evidence>
<feature type="region of interest" description="Disordered" evidence="8">
    <location>
        <begin position="589"/>
        <end position="630"/>
    </location>
</feature>
<dbReference type="InterPro" id="IPR011545">
    <property type="entry name" value="DEAD/DEAH_box_helicase_dom"/>
</dbReference>
<dbReference type="SMART" id="SM00847">
    <property type="entry name" value="HA2"/>
    <property type="match status" value="1"/>
</dbReference>
<dbReference type="FunFam" id="3.40.50.300:FF:000637">
    <property type="entry name" value="ATP-dependent RNA helicase DHX37/DHR1"/>
    <property type="match status" value="1"/>
</dbReference>
<dbReference type="InterPro" id="IPR056371">
    <property type="entry name" value="DHX37-like_C"/>
</dbReference>
<evidence type="ECO:0000313" key="11">
    <source>
        <dbReference type="EMBL" id="OEL17067.1"/>
    </source>
</evidence>
<feature type="domain" description="Helicase ATP-binding" evidence="9">
    <location>
        <begin position="289"/>
        <end position="481"/>
    </location>
</feature>
<dbReference type="EC" id="3.6.4.13" evidence="2"/>
<dbReference type="Pfam" id="PF00271">
    <property type="entry name" value="Helicase_C"/>
    <property type="match status" value="1"/>
</dbReference>
<dbReference type="InterPro" id="IPR002464">
    <property type="entry name" value="DNA/RNA_helicase_DEAH_CS"/>
</dbReference>
<sequence length="1322" mass="149136">SSIMEDDSNALILPCKRKKKAQGKAKDGKKAKKEEPKMSKTKLKKLQKLEEEKQKKLLQAKSIEILQYAPYLILYTMTHGLLVKYGRSTYDPQNLVILTMYSCISKNCIILQAETLKEKRRRALQLSKAGLDVPEELSLFKRNVDQKFSENSDTVDKILPAKLVEPVKSEDPVRAHKNNMKDDSMKAMECQPKMDVGVSIPEPKTEEPSDDAHLLANQKNQASIPSCSGSEVDLQVINLHMHYGTEPGKGEGAVQECINPPIVVPVSRPHEVEKARRDLPIIMMEQEIMEAIYENSIVILCGETGCGKTTQVPQFLYEAGFGTSDRVDRRGIIGITQPRRVAVLATARRVSYELGLKLGREVGFQVRHDKLVGSNCSIKFMTDGILLRELQGDFLLKRYSVIILDEAHERSLNTDILIGMLSRIIKSRKNLYADQQIKIRSGVKINPEDLISQLKVVLMSATLQLKDFISNRRLFDVIPPAVKVPVRQFPVTVHFSKRTHDDYLGQAYKKVMSIHKRLPPGGILVFVTGQREVDYLCKKLRRASKAQTAKKPEKNDVNGNAPCPEVDDKEILEAYDIDINKSEHRDDIFSSYHDDDMDSGPNSDSSDNETESEMDTDTDDEDSVTCETTEEDAPVLAFLKDAENSSVLKVSFGALSGISGVPESVEKSSDATSEEKSSPSVGCFSKCTERIPVSHGRLRVLPLYAMLPASQQLQVFQDIPEGERLVVVATNVAETSLTIPGIKYVVDTGKEKVKNYDHATGMSSYEIQWISKASASQRAGRAGRTGPGHCYRLYSAAAYGKDDLFPEFAEPEIKKLPVEGVVLMLKFMGIHKVVNFPFPTPPNKESLVEAERCLKALEALYSHDDDGKLTPMGEAMAQYPMSPRHSRLLLTVIKILKCQQGFARSNFILGYAAAAASALSFTNPFLKQLDECDINGESEENKANPEANDPRERKRQKKHKAMVREAQEQFSNPSSDALTIARALQFFELSENPVEFCRINSLHLKTMEEMSKLRKQLLRLIFHHSKSCKEFAWNSGDYDDVEQAWRSESSKRPLQMNEEELLLQGICAGWADRVARRNHTYSRSSGDDRKVRAVRYQSCALNDTIYLHRSSSVAQVAPELVVYSELLNTKRLYMHGVTTVKPGWLLKYASSLCTFSAPLEDPKPYYDPLNDQVYCYVSPIFSRHNWQLPLHSLPIKDSTSRLQVFACALLKGDVLPCLRNVKDFLALSPSFVFGPASQRRVGDLLARMHIGKKLVINRKLIDSRAALRDAWKADPNFLYPEIKAWYQDKFHIQFDVKWEQMHQEVLLEGYELFPKRSKKVKR</sequence>
<reference evidence="11 12" key="1">
    <citation type="submission" date="2016-09" db="EMBL/GenBank/DDBJ databases">
        <title>The draft genome of Dichanthelium oligosanthes: A C3 panicoid grass species.</title>
        <authorList>
            <person name="Studer A.J."/>
            <person name="Schnable J.C."/>
            <person name="Brutnell T.P."/>
        </authorList>
    </citation>
    <scope>NUCLEOTIDE SEQUENCE [LARGE SCALE GENOMIC DNA]</scope>
    <source>
        <strain evidence="12">cv. Kellogg 1175</strain>
        <tissue evidence="11">Leaf</tissue>
    </source>
</reference>
<feature type="compositionally biased region" description="Basic and acidic residues" evidence="8">
    <location>
        <begin position="664"/>
        <end position="677"/>
    </location>
</feature>
<evidence type="ECO:0000256" key="3">
    <source>
        <dbReference type="ARBA" id="ARBA00022741"/>
    </source>
</evidence>
<dbReference type="FunFam" id="3.40.50.300:FF:001764">
    <property type="entry name" value="ATP-dependent RNA helicase DEAH13"/>
    <property type="match status" value="1"/>
</dbReference>
<keyword evidence="12" id="KW-1185">Reference proteome</keyword>
<dbReference type="OrthoDB" id="10253254at2759"/>